<accession>B2UR85</accession>
<protein>
    <submittedName>
        <fullName evidence="1">Uncharacterized protein</fullName>
    </submittedName>
</protein>
<proteinExistence type="predicted"/>
<dbReference type="Proteomes" id="UP000001031">
    <property type="component" value="Chromosome"/>
</dbReference>
<reference evidence="2" key="1">
    <citation type="journal article" date="2011" name="PLoS ONE">
        <title>The genome of Akkermansia muciniphila, a dedicated intestinal mucin degrader, and its use in exploring intestinal metagenomes.</title>
        <authorList>
            <person name="van Passel M.W."/>
            <person name="Kant R."/>
            <person name="Zoetendal E.G."/>
            <person name="Plugge C.M."/>
            <person name="Derrien M."/>
            <person name="Malfatti S.A."/>
            <person name="Chain P.S."/>
            <person name="Woyke T."/>
            <person name="Palva A."/>
            <person name="de Vos W.M."/>
            <person name="Smidt H."/>
        </authorList>
    </citation>
    <scope>NUCLEOTIDE SEQUENCE [LARGE SCALE GENOMIC DNA]</scope>
    <source>
        <strain evidence="2">ATCC BAA-835 / DSM 22959 / JCM 33894 / BCRC 81048 / CCUG 64013 / CIP 107961 / Muc</strain>
    </source>
</reference>
<dbReference type="PaxDb" id="349741-Amuc_1144"/>
<name>B2UR85_AKKM8</name>
<dbReference type="HOGENOM" id="CLU_1412548_0_0_0"/>
<evidence type="ECO:0000313" key="1">
    <source>
        <dbReference type="EMBL" id="ACD04970.1"/>
    </source>
</evidence>
<sequence>MKLYIVSLILFFSTSNCQYNLKTVVEPNKNHDSAIVDDVQILEKSSSSSIWKKYYVKIHGLEKDIPGEYIDSPYIIEYKNRLILVCSIKRESVVFVVTRKNNQLEFIPVTEKNNYELFMDKCRNMKYYPIRFVNGTLLKLKNGQLVSDYSIECSSKEFPDPSDIIYLEFKGIFDFDFKKNILELKSIEGPIN</sequence>
<keyword evidence="2" id="KW-1185">Reference proteome</keyword>
<dbReference type="OrthoDB" id="9893751at2"/>
<gene>
    <name evidence="1" type="ordered locus">Amuc_1144</name>
</gene>
<dbReference type="STRING" id="349741.Amuc_1144"/>
<dbReference type="AlphaFoldDB" id="B2UR85"/>
<dbReference type="KEGG" id="amu:Amuc_1144"/>
<evidence type="ECO:0000313" key="2">
    <source>
        <dbReference type="Proteomes" id="UP000001031"/>
    </source>
</evidence>
<dbReference type="RefSeq" id="WP_012420185.1">
    <property type="nucleotide sequence ID" value="NC_010655.1"/>
</dbReference>
<dbReference type="EMBL" id="CP001071">
    <property type="protein sequence ID" value="ACD04970.1"/>
    <property type="molecule type" value="Genomic_DNA"/>
</dbReference>
<organism evidence="1 2">
    <name type="scientific">Akkermansia muciniphila (strain ATCC BAA-835 / DSM 22959 / JCM 33894 / BCRC 81048 / CCUG 64013 / CIP 107961 / Muc)</name>
    <dbReference type="NCBI Taxonomy" id="349741"/>
    <lineage>
        <taxon>Bacteria</taxon>
        <taxon>Pseudomonadati</taxon>
        <taxon>Verrucomicrobiota</taxon>
        <taxon>Verrucomicrobiia</taxon>
        <taxon>Verrucomicrobiales</taxon>
        <taxon>Akkermansiaceae</taxon>
        <taxon>Akkermansia</taxon>
    </lineage>
</organism>